<evidence type="ECO:0000256" key="2">
    <source>
        <dbReference type="ARBA" id="ARBA00022475"/>
    </source>
</evidence>
<evidence type="ECO:0000256" key="7">
    <source>
        <dbReference type="ARBA" id="ARBA00035120"/>
    </source>
</evidence>
<dbReference type="GO" id="GO:0062054">
    <property type="term" value="F:fluoride channel activity"/>
    <property type="evidence" value="ECO:0007669"/>
    <property type="project" value="UniProtKB-UniRule"/>
</dbReference>
<organism evidence="11 12">
    <name type="scientific">Levilactobacillus brevis KB290</name>
    <dbReference type="NCBI Taxonomy" id="1001583"/>
    <lineage>
        <taxon>Bacteria</taxon>
        <taxon>Bacillati</taxon>
        <taxon>Bacillota</taxon>
        <taxon>Bacilli</taxon>
        <taxon>Lactobacillales</taxon>
        <taxon>Lactobacillaceae</taxon>
        <taxon>Levilactobacillus</taxon>
    </lineage>
</organism>
<dbReference type="HAMAP" id="MF_00454">
    <property type="entry name" value="FluC"/>
    <property type="match status" value="1"/>
</dbReference>
<sequence length="128" mass="13675">MVDLPRGGRVMVVVAGLGAAVGALGRYGLTRLVQSLYGNQWPLATLLINWLGCLILGLITGWHWDQTTMVLVGTGVLGGFTTYSTFSHELVMLADQRRYLAMLGYLSASVIGGLLLAFGGFSLGMVIR</sequence>
<feature type="transmembrane region" description="Helical" evidence="10">
    <location>
        <begin position="103"/>
        <end position="127"/>
    </location>
</feature>
<reference evidence="11 12" key="1">
    <citation type="journal article" date="2013" name="PLoS ONE">
        <title>Genomic Analysis by Deep Sequencing of the Probiotic Lactobacillus brevis KB290 Harboring Nine Plasmids Reveals Genomic Stability.</title>
        <authorList>
            <person name="Fukao M."/>
            <person name="Oshima K."/>
            <person name="Morita H."/>
            <person name="Toh H."/>
            <person name="Suda W."/>
            <person name="Kim S.W."/>
            <person name="Suzuki S."/>
            <person name="Yakabe T."/>
            <person name="Hattori M."/>
            <person name="Yajima N."/>
        </authorList>
    </citation>
    <scope>NUCLEOTIDE SEQUENCE [LARGE SCALE GENOMIC DNA]</scope>
    <source>
        <strain evidence="11 12">KB290</strain>
    </source>
</reference>
<comment type="catalytic activity">
    <reaction evidence="8">
        <text>fluoride(in) = fluoride(out)</text>
        <dbReference type="Rhea" id="RHEA:76159"/>
        <dbReference type="ChEBI" id="CHEBI:17051"/>
    </reaction>
    <physiologicalReaction direction="left-to-right" evidence="8">
        <dbReference type="Rhea" id="RHEA:76160"/>
    </physiologicalReaction>
</comment>
<keyword evidence="10" id="KW-0915">Sodium</keyword>
<dbReference type="PATRIC" id="fig|1001583.3.peg.338"/>
<keyword evidence="3 10" id="KW-0812">Transmembrane</keyword>
<dbReference type="GO" id="GO:0046872">
    <property type="term" value="F:metal ion binding"/>
    <property type="evidence" value="ECO:0007669"/>
    <property type="project" value="UniProtKB-KW"/>
</dbReference>
<comment type="function">
    <text evidence="9 10">Fluoride-specific ion channel. Important for reducing fluoride concentration in the cell, thus reducing its toxicity.</text>
</comment>
<feature type="transmembrane region" description="Helical" evidence="10">
    <location>
        <begin position="41"/>
        <end position="64"/>
    </location>
</feature>
<feature type="binding site" evidence="10">
    <location>
        <position position="81"/>
    </location>
    <ligand>
        <name>Na(+)</name>
        <dbReference type="ChEBI" id="CHEBI:29101"/>
        <note>structural</note>
    </ligand>
</feature>
<keyword evidence="10" id="KW-0406">Ion transport</keyword>
<dbReference type="PANTHER" id="PTHR28259:SF1">
    <property type="entry name" value="FLUORIDE EXPORT PROTEIN 1-RELATED"/>
    <property type="match status" value="1"/>
</dbReference>
<keyword evidence="6 10" id="KW-0407">Ion channel</keyword>
<dbReference type="InterPro" id="IPR003691">
    <property type="entry name" value="FluC"/>
</dbReference>
<dbReference type="Proteomes" id="UP000012042">
    <property type="component" value="Chromosome"/>
</dbReference>
<evidence type="ECO:0000256" key="4">
    <source>
        <dbReference type="ARBA" id="ARBA00022989"/>
    </source>
</evidence>
<comment type="subcellular location">
    <subcellularLocation>
        <location evidence="1 10">Cell membrane</location>
        <topology evidence="1 10">Multi-pass membrane protein</topology>
    </subcellularLocation>
</comment>
<feature type="binding site" evidence="10">
    <location>
        <position position="78"/>
    </location>
    <ligand>
        <name>Na(+)</name>
        <dbReference type="ChEBI" id="CHEBI:29101"/>
        <note>structural</note>
    </ligand>
</feature>
<dbReference type="GO" id="GO:0140114">
    <property type="term" value="P:cellular detoxification of fluoride"/>
    <property type="evidence" value="ECO:0007669"/>
    <property type="project" value="UniProtKB-UniRule"/>
</dbReference>
<feature type="transmembrane region" description="Helical" evidence="10">
    <location>
        <begin position="12"/>
        <end position="29"/>
    </location>
</feature>
<keyword evidence="10" id="KW-0813">Transport</keyword>
<feature type="transmembrane region" description="Helical" evidence="10">
    <location>
        <begin position="70"/>
        <end position="91"/>
    </location>
</feature>
<dbReference type="EMBL" id="AP012167">
    <property type="protein sequence ID" value="BAN05982.1"/>
    <property type="molecule type" value="Genomic_DNA"/>
</dbReference>
<protein>
    <recommendedName>
        <fullName evidence="10">Fluoride-specific ion channel FluC</fullName>
    </recommendedName>
</protein>
<evidence type="ECO:0000256" key="6">
    <source>
        <dbReference type="ARBA" id="ARBA00023303"/>
    </source>
</evidence>
<evidence type="ECO:0000256" key="3">
    <source>
        <dbReference type="ARBA" id="ARBA00022692"/>
    </source>
</evidence>
<dbReference type="PANTHER" id="PTHR28259">
    <property type="entry name" value="FLUORIDE EXPORT PROTEIN 1-RELATED"/>
    <property type="match status" value="1"/>
</dbReference>
<evidence type="ECO:0000256" key="8">
    <source>
        <dbReference type="ARBA" id="ARBA00035585"/>
    </source>
</evidence>
<dbReference type="KEGG" id="lbk:LVISKB_0347"/>
<dbReference type="HOGENOM" id="CLU_114342_1_2_9"/>
<dbReference type="AlphaFoldDB" id="M5ACF2"/>
<keyword evidence="10" id="KW-0479">Metal-binding</keyword>
<keyword evidence="4 10" id="KW-1133">Transmembrane helix</keyword>
<comment type="activity regulation">
    <text evidence="10">Na(+) is not transported, but it plays an essential structural role and its presence is essential for fluoride channel function.</text>
</comment>
<keyword evidence="2 10" id="KW-1003">Cell membrane</keyword>
<proteinExistence type="inferred from homology"/>
<dbReference type="Pfam" id="PF02537">
    <property type="entry name" value="CRCB"/>
    <property type="match status" value="1"/>
</dbReference>
<evidence type="ECO:0000313" key="11">
    <source>
        <dbReference type="EMBL" id="BAN05982.1"/>
    </source>
</evidence>
<evidence type="ECO:0000256" key="5">
    <source>
        <dbReference type="ARBA" id="ARBA00023136"/>
    </source>
</evidence>
<dbReference type="GO" id="GO:0005886">
    <property type="term" value="C:plasma membrane"/>
    <property type="evidence" value="ECO:0007669"/>
    <property type="project" value="UniProtKB-SubCell"/>
</dbReference>
<evidence type="ECO:0000256" key="10">
    <source>
        <dbReference type="HAMAP-Rule" id="MF_00454"/>
    </source>
</evidence>
<evidence type="ECO:0000256" key="1">
    <source>
        <dbReference type="ARBA" id="ARBA00004651"/>
    </source>
</evidence>
<accession>M5ACF2</accession>
<gene>
    <name evidence="10" type="primary">fluC</name>
    <name evidence="10" type="synonym">crcB</name>
    <name evidence="11" type="ORF">LVISKB_0347</name>
</gene>
<evidence type="ECO:0000256" key="9">
    <source>
        <dbReference type="ARBA" id="ARBA00049940"/>
    </source>
</evidence>
<evidence type="ECO:0000313" key="12">
    <source>
        <dbReference type="Proteomes" id="UP000012042"/>
    </source>
</evidence>
<comment type="similarity">
    <text evidence="7 10">Belongs to the fluoride channel Fluc/FEX (TC 1.A.43) family.</text>
</comment>
<keyword evidence="5 10" id="KW-0472">Membrane</keyword>
<name>M5ACF2_LEVBR</name>